<feature type="region of interest" description="Disordered" evidence="9">
    <location>
        <begin position="38"/>
        <end position="66"/>
    </location>
</feature>
<reference evidence="12" key="1">
    <citation type="submission" date="2023-10" db="EMBL/GenBank/DDBJ databases">
        <title>Genome assembly of Pristionchus species.</title>
        <authorList>
            <person name="Yoshida K."/>
            <person name="Sommer R.J."/>
        </authorList>
    </citation>
    <scope>NUCLEOTIDE SEQUENCE</scope>
    <source>
        <strain evidence="12">RS0144</strain>
    </source>
</reference>
<feature type="transmembrane region" description="Helical" evidence="10">
    <location>
        <begin position="87"/>
        <end position="107"/>
    </location>
</feature>
<evidence type="ECO:0000256" key="8">
    <source>
        <dbReference type="RuleBase" id="RU003857"/>
    </source>
</evidence>
<accession>A0AAV5U6V2</accession>
<evidence type="ECO:0000256" key="7">
    <source>
        <dbReference type="ARBA" id="ARBA00023303"/>
    </source>
</evidence>
<gene>
    <name evidence="12" type="ORF">PENTCL1PPCAC_24785</name>
</gene>
<evidence type="ECO:0000313" key="12">
    <source>
        <dbReference type="EMBL" id="GMT02611.1"/>
    </source>
</evidence>
<keyword evidence="2 8" id="KW-0813">Transport</keyword>
<dbReference type="FunFam" id="1.10.287.70:FF:000151">
    <property type="entry name" value="TWiK family of potassium channels"/>
    <property type="match status" value="1"/>
</dbReference>
<dbReference type="SUPFAM" id="SSF81324">
    <property type="entry name" value="Voltage-gated potassium channels"/>
    <property type="match status" value="2"/>
</dbReference>
<keyword evidence="5 8" id="KW-0406">Ion transport</keyword>
<feature type="transmembrane region" description="Helical" evidence="10">
    <location>
        <begin position="302"/>
        <end position="319"/>
    </location>
</feature>
<dbReference type="AlphaFoldDB" id="A0AAV5U6V2"/>
<organism evidence="12 13">
    <name type="scientific">Pristionchus entomophagus</name>
    <dbReference type="NCBI Taxonomy" id="358040"/>
    <lineage>
        <taxon>Eukaryota</taxon>
        <taxon>Metazoa</taxon>
        <taxon>Ecdysozoa</taxon>
        <taxon>Nematoda</taxon>
        <taxon>Chromadorea</taxon>
        <taxon>Rhabditida</taxon>
        <taxon>Rhabditina</taxon>
        <taxon>Diplogasteromorpha</taxon>
        <taxon>Diplogasteroidea</taxon>
        <taxon>Neodiplogasteridae</taxon>
        <taxon>Pristionchus</taxon>
    </lineage>
</organism>
<keyword evidence="13" id="KW-1185">Reference proteome</keyword>
<feature type="transmembrane region" description="Helical" evidence="10">
    <location>
        <begin position="331"/>
        <end position="354"/>
    </location>
</feature>
<feature type="transmembrane region" description="Helical" evidence="10">
    <location>
        <begin position="211"/>
        <end position="228"/>
    </location>
</feature>
<name>A0AAV5U6V2_9BILA</name>
<feature type="domain" description="Potassium channel" evidence="11">
    <location>
        <begin position="283"/>
        <end position="345"/>
    </location>
</feature>
<evidence type="ECO:0000256" key="10">
    <source>
        <dbReference type="SAM" id="Phobius"/>
    </source>
</evidence>
<dbReference type="Gene3D" id="1.10.287.70">
    <property type="match status" value="1"/>
</dbReference>
<dbReference type="GO" id="GO:0015271">
    <property type="term" value="F:outward rectifier potassium channel activity"/>
    <property type="evidence" value="ECO:0007669"/>
    <property type="project" value="TreeGrafter"/>
</dbReference>
<keyword evidence="3 8" id="KW-0812">Transmembrane</keyword>
<keyword evidence="6 10" id="KW-0472">Membrane</keyword>
<sequence length="382" mass="42750">RYLSNLSTVTINNGREFRNVPAYLQQFEMSRRGTLTSTVSRPAVRRRKSTIDGAGEDKIQPLPRPQKPANNLDRFCNQMMLVCSRHFLLALILALYAIGGMFMFFAIEAPYERKNVVETRDALNEALEILASDLEIAATIPNANMSLLLKKAYLTLIKIDGKYTGSTFYKLEERDYPMWTWTYGTAFFFSFTLYSTVGYGSISPSTEWGRAAVIFYTAIGFPVALVIIRDIGSVLLVYLTRIYAKVVIKIRAARGYSTSSSNDGIMLPMKVALLLSFIYALLTALFIMGYDALLGPDPGLDLFHSFYFTFLSFAAVGLGDIMPVNYAHAPLVAIVLLFGMPLMRVINRVLYVGIENGMYGSMAFVEDSIDRVAPETRSEIKI</sequence>
<dbReference type="Pfam" id="PF07885">
    <property type="entry name" value="Ion_trans_2"/>
    <property type="match status" value="2"/>
</dbReference>
<evidence type="ECO:0000256" key="6">
    <source>
        <dbReference type="ARBA" id="ARBA00023136"/>
    </source>
</evidence>
<proteinExistence type="inferred from homology"/>
<comment type="subcellular location">
    <subcellularLocation>
        <location evidence="1">Membrane</location>
        <topology evidence="1">Multi-pass membrane protein</topology>
    </subcellularLocation>
</comment>
<evidence type="ECO:0000256" key="2">
    <source>
        <dbReference type="ARBA" id="ARBA00022448"/>
    </source>
</evidence>
<dbReference type="PRINTS" id="PR01333">
    <property type="entry name" value="2POREKCHANEL"/>
</dbReference>
<comment type="caution">
    <text evidence="12">The sequence shown here is derived from an EMBL/GenBank/DDBJ whole genome shotgun (WGS) entry which is preliminary data.</text>
</comment>
<keyword evidence="7 8" id="KW-0407">Ion channel</keyword>
<keyword evidence="4 10" id="KW-1133">Transmembrane helix</keyword>
<dbReference type="Proteomes" id="UP001432027">
    <property type="component" value="Unassembled WGS sequence"/>
</dbReference>
<evidence type="ECO:0000256" key="9">
    <source>
        <dbReference type="SAM" id="MobiDB-lite"/>
    </source>
</evidence>
<evidence type="ECO:0000256" key="1">
    <source>
        <dbReference type="ARBA" id="ARBA00004141"/>
    </source>
</evidence>
<evidence type="ECO:0000256" key="5">
    <source>
        <dbReference type="ARBA" id="ARBA00023065"/>
    </source>
</evidence>
<feature type="domain" description="Potassium channel" evidence="11">
    <location>
        <begin position="165"/>
        <end position="235"/>
    </location>
</feature>
<dbReference type="InterPro" id="IPR003280">
    <property type="entry name" value="2pore_dom_K_chnl"/>
</dbReference>
<feature type="transmembrane region" description="Helical" evidence="10">
    <location>
        <begin position="178"/>
        <end position="199"/>
    </location>
</feature>
<comment type="similarity">
    <text evidence="8">Belongs to the two pore domain potassium channel (TC 1.A.1.8) family.</text>
</comment>
<feature type="transmembrane region" description="Helical" evidence="10">
    <location>
        <begin position="234"/>
        <end position="250"/>
    </location>
</feature>
<dbReference type="PANTHER" id="PTHR11003">
    <property type="entry name" value="POTASSIUM CHANNEL, SUBFAMILY K"/>
    <property type="match status" value="1"/>
</dbReference>
<dbReference type="EMBL" id="BTSX01000005">
    <property type="protein sequence ID" value="GMT02611.1"/>
    <property type="molecule type" value="Genomic_DNA"/>
</dbReference>
<dbReference type="GO" id="GO:0030322">
    <property type="term" value="P:stabilization of membrane potential"/>
    <property type="evidence" value="ECO:0007669"/>
    <property type="project" value="TreeGrafter"/>
</dbReference>
<evidence type="ECO:0000256" key="4">
    <source>
        <dbReference type="ARBA" id="ARBA00022989"/>
    </source>
</evidence>
<feature type="transmembrane region" description="Helical" evidence="10">
    <location>
        <begin position="271"/>
        <end position="290"/>
    </location>
</feature>
<dbReference type="GO" id="GO:0005886">
    <property type="term" value="C:plasma membrane"/>
    <property type="evidence" value="ECO:0007669"/>
    <property type="project" value="TreeGrafter"/>
</dbReference>
<dbReference type="PANTHER" id="PTHR11003:SF269">
    <property type="entry name" value="POTASSIUM CHANNEL DOMAIN-CONTAINING PROTEIN"/>
    <property type="match status" value="1"/>
</dbReference>
<dbReference type="InterPro" id="IPR013099">
    <property type="entry name" value="K_chnl_dom"/>
</dbReference>
<evidence type="ECO:0000259" key="11">
    <source>
        <dbReference type="Pfam" id="PF07885"/>
    </source>
</evidence>
<protein>
    <recommendedName>
        <fullName evidence="11">Potassium channel domain-containing protein</fullName>
    </recommendedName>
</protein>
<feature type="non-terminal residue" evidence="12">
    <location>
        <position position="1"/>
    </location>
</feature>
<evidence type="ECO:0000256" key="3">
    <source>
        <dbReference type="ARBA" id="ARBA00022692"/>
    </source>
</evidence>
<evidence type="ECO:0000313" key="13">
    <source>
        <dbReference type="Proteomes" id="UP001432027"/>
    </source>
</evidence>
<dbReference type="GO" id="GO:0022841">
    <property type="term" value="F:potassium ion leak channel activity"/>
    <property type="evidence" value="ECO:0007669"/>
    <property type="project" value="TreeGrafter"/>
</dbReference>